<dbReference type="EMBL" id="JTDF01003138">
    <property type="protein sequence ID" value="KAF8568056.1"/>
    <property type="molecule type" value="Genomic_DNA"/>
</dbReference>
<sequence length="53" mass="6143">MFWLVSQRQAPSQPKLGSSVFPPKYVSFIDKFSISLEWFTIKIELFVSYVAAQ</sequence>
<dbReference type="Proteomes" id="UP000699462">
    <property type="component" value="Unassembled WGS sequence"/>
</dbReference>
<evidence type="ECO:0000313" key="2">
    <source>
        <dbReference type="Proteomes" id="UP000699462"/>
    </source>
</evidence>
<accession>A0A8T0DL24</accession>
<dbReference type="AlphaFoldDB" id="A0A8T0DL24"/>
<protein>
    <submittedName>
        <fullName evidence="1">Uncharacterized protein</fullName>
    </submittedName>
</protein>
<reference evidence="1 2" key="1">
    <citation type="submission" date="2019-07" db="EMBL/GenBank/DDBJ databases">
        <title>Annotation for the trematode Paragonimus westermani.</title>
        <authorList>
            <person name="Choi Y.-J."/>
        </authorList>
    </citation>
    <scope>NUCLEOTIDE SEQUENCE [LARGE SCALE GENOMIC DNA]</scope>
    <source>
        <strain evidence="1">180907_Pwestermani</strain>
    </source>
</reference>
<gene>
    <name evidence="1" type="ORF">P879_08001</name>
</gene>
<keyword evidence="2" id="KW-1185">Reference proteome</keyword>
<organism evidence="1 2">
    <name type="scientific">Paragonimus westermani</name>
    <dbReference type="NCBI Taxonomy" id="34504"/>
    <lineage>
        <taxon>Eukaryota</taxon>
        <taxon>Metazoa</taxon>
        <taxon>Spiralia</taxon>
        <taxon>Lophotrochozoa</taxon>
        <taxon>Platyhelminthes</taxon>
        <taxon>Trematoda</taxon>
        <taxon>Digenea</taxon>
        <taxon>Plagiorchiida</taxon>
        <taxon>Troglotremata</taxon>
        <taxon>Troglotrematidae</taxon>
        <taxon>Paragonimus</taxon>
    </lineage>
</organism>
<name>A0A8T0DL24_9TREM</name>
<proteinExistence type="predicted"/>
<evidence type="ECO:0000313" key="1">
    <source>
        <dbReference type="EMBL" id="KAF8568056.1"/>
    </source>
</evidence>
<comment type="caution">
    <text evidence="1">The sequence shown here is derived from an EMBL/GenBank/DDBJ whole genome shotgun (WGS) entry which is preliminary data.</text>
</comment>